<evidence type="ECO:0008006" key="4">
    <source>
        <dbReference type="Google" id="ProtNLM"/>
    </source>
</evidence>
<evidence type="ECO:0000313" key="3">
    <source>
        <dbReference type="Proteomes" id="UP001629246"/>
    </source>
</evidence>
<gene>
    <name evidence="2" type="ORF">PQR62_22575</name>
</gene>
<sequence length="115" mass="12581">MHKLFSAPAAASFSIARLGAMLVAALGAMSMTGCANFTEVRAESNDMLMVSVTGVSYTMSIPALTTAAREKAFTYCENQQMKADLRQLVRGWHPMQVELYFRCQPKDHSLSASLI</sequence>
<feature type="signal peptide" evidence="1">
    <location>
        <begin position="1"/>
        <end position="35"/>
    </location>
</feature>
<dbReference type="EMBL" id="JAQQFM010000012">
    <property type="protein sequence ID" value="MFL9927075.1"/>
    <property type="molecule type" value="Genomic_DNA"/>
</dbReference>
<comment type="caution">
    <text evidence="2">The sequence shown here is derived from an EMBL/GenBank/DDBJ whole genome shotgun (WGS) entry which is preliminary data.</text>
</comment>
<name>A0ABW9AG64_9BURK</name>
<keyword evidence="3" id="KW-1185">Reference proteome</keyword>
<keyword evidence="1" id="KW-0732">Signal</keyword>
<dbReference type="RefSeq" id="WP_408160302.1">
    <property type="nucleotide sequence ID" value="NZ_JAQQFM010000012.1"/>
</dbReference>
<feature type="chain" id="PRO_5045499453" description="Lipoprotein" evidence="1">
    <location>
        <begin position="36"/>
        <end position="115"/>
    </location>
</feature>
<proteinExistence type="predicted"/>
<evidence type="ECO:0000313" key="2">
    <source>
        <dbReference type="EMBL" id="MFL9927075.1"/>
    </source>
</evidence>
<reference evidence="2 3" key="1">
    <citation type="journal article" date="2024" name="Chem. Sci.">
        <title>Discovery of megapolipeptins by genome mining of a Burkholderiales bacteria collection.</title>
        <authorList>
            <person name="Paulo B.S."/>
            <person name="Recchia M.J.J."/>
            <person name="Lee S."/>
            <person name="Fergusson C.H."/>
            <person name="Romanowski S.B."/>
            <person name="Hernandez A."/>
            <person name="Krull N."/>
            <person name="Liu D.Y."/>
            <person name="Cavanagh H."/>
            <person name="Bos A."/>
            <person name="Gray C.A."/>
            <person name="Murphy B.T."/>
            <person name="Linington R.G."/>
            <person name="Eustaquio A.S."/>
        </authorList>
    </citation>
    <scope>NUCLEOTIDE SEQUENCE [LARGE SCALE GENOMIC DNA]</scope>
    <source>
        <strain evidence="2 3">RL21-008-BIB-A</strain>
    </source>
</reference>
<accession>A0ABW9AG64</accession>
<dbReference type="Proteomes" id="UP001629246">
    <property type="component" value="Unassembled WGS sequence"/>
</dbReference>
<dbReference type="PROSITE" id="PS51257">
    <property type="entry name" value="PROKAR_LIPOPROTEIN"/>
    <property type="match status" value="1"/>
</dbReference>
<protein>
    <recommendedName>
        <fullName evidence="4">Lipoprotein</fullName>
    </recommendedName>
</protein>
<organism evidence="2 3">
    <name type="scientific">Herbaspirillum lusitanum</name>
    <dbReference type="NCBI Taxonomy" id="213312"/>
    <lineage>
        <taxon>Bacteria</taxon>
        <taxon>Pseudomonadati</taxon>
        <taxon>Pseudomonadota</taxon>
        <taxon>Betaproteobacteria</taxon>
        <taxon>Burkholderiales</taxon>
        <taxon>Oxalobacteraceae</taxon>
        <taxon>Herbaspirillum</taxon>
    </lineage>
</organism>
<evidence type="ECO:0000256" key="1">
    <source>
        <dbReference type="SAM" id="SignalP"/>
    </source>
</evidence>